<dbReference type="GO" id="GO:0090314">
    <property type="term" value="P:positive regulation of protein targeting to membrane"/>
    <property type="evidence" value="ECO:0007669"/>
    <property type="project" value="TreeGrafter"/>
</dbReference>
<dbReference type="Pfam" id="PF17291">
    <property type="entry name" value="M60-like_N"/>
    <property type="match status" value="1"/>
</dbReference>
<dbReference type="PANTHER" id="PTHR15730:SF5">
    <property type="entry name" value="SI:CH211-210B2.2-RELATED"/>
    <property type="match status" value="1"/>
</dbReference>
<comment type="caution">
    <text evidence="3">The sequence shown here is derived from an EMBL/GenBank/DDBJ whole genome shotgun (WGS) entry which is preliminary data.</text>
</comment>
<dbReference type="InterPro" id="IPR035423">
    <property type="entry name" value="M60-like_N"/>
</dbReference>
<dbReference type="InterPro" id="IPR031161">
    <property type="entry name" value="Peptidase_M60_dom"/>
</dbReference>
<dbReference type="Proteomes" id="UP001221898">
    <property type="component" value="Unassembled WGS sequence"/>
</dbReference>
<comment type="similarity">
    <text evidence="1">Belongs to the TCAF family.</text>
</comment>
<dbReference type="PROSITE" id="PS51723">
    <property type="entry name" value="PEPTIDASE_M60"/>
    <property type="match status" value="1"/>
</dbReference>
<accession>A0AAD7WPN4</accession>
<evidence type="ECO:0000259" key="2">
    <source>
        <dbReference type="PROSITE" id="PS51723"/>
    </source>
</evidence>
<organism evidence="3 4">
    <name type="scientific">Aldrovandia affinis</name>
    <dbReference type="NCBI Taxonomy" id="143900"/>
    <lineage>
        <taxon>Eukaryota</taxon>
        <taxon>Metazoa</taxon>
        <taxon>Chordata</taxon>
        <taxon>Craniata</taxon>
        <taxon>Vertebrata</taxon>
        <taxon>Euteleostomi</taxon>
        <taxon>Actinopterygii</taxon>
        <taxon>Neopterygii</taxon>
        <taxon>Teleostei</taxon>
        <taxon>Notacanthiformes</taxon>
        <taxon>Halosauridae</taxon>
        <taxon>Aldrovandia</taxon>
    </lineage>
</organism>
<sequence>MVCRTPHAATSTQRPKTQTTYSVAETPIQSSMDHEAAYATLMQGVRELDFRGRPEPSDLALIGDDAFPLAMNPRGQVLMAASSYGKGRVVAMGHEDLLNAFPTVVENALAWLRPTSDAVVGVHPSCTSVVHNLCCTSIRPEVCDYREGLGVYVTDAYSVGANAKELVAFMKGGGGLLVAGQAWGWAQEHPKENTLLGFPGNKVCSMAGIYFSEHQSELGSFTVPERIPSNWLSVSIDKDFKDDLEFLLEGVSEFDIQGGCIPSELMVHGPLAFPIATTDGDRAFFAGSYYGQGRVIATTHEGYLARQPLAPFLLNAVRWLDEGRNGEVGVLPNLNGAHALLSKSGLPCVKTAFRKDLSVYVCTSYSDAQAADIQDFVAEGGGLLIGGHAWNWAQSHRGRNVLTEYPGNHVLHKMGISVLGKTLKPGLYQAPQPAQVCTEAYNFRSNLKHFAGHVNCGYKLTETEQASLRRLGGDCATYLRMQAHECPSYASILTLLTDVVKTAGVPQVCGSHPVKNPKDHLLLHVGTEVYKVSPNPDELLPYIIKDRPEMATVQNARVRIDGNTAGGEDWKSTGLYLSPGMKTYMAIPPQIVKKGWKVQIGCQTDNIGKAAELKRAPVVHERFPIESEMIQVSNLWGGLIYLVAPPNSKEGELEIIVERAIRAPYYKSGETSVEDWVGGIRDAPAPWAEMEFENIIITMPSKVVQGVDRPDEVAEFWDSIMRAVADLAATPAKFPRKERYVADVQISHGWMHAGYPVMMHSSSAGNLRGAWEFPPHTTECTCNLWSIYVHETVMGMERAQRTWPLTPKAGKKRVAGFLKEGTLGAWNVWTALETYMQLQEAFGWEAFKKVFAAYQHMKNVPKDNSGKMNLYAETFSRIANVNLAPFFKAWAWPIQPAVEEKLAELPEWTTNPMIKPSS</sequence>
<dbReference type="SUPFAM" id="SSF52317">
    <property type="entry name" value="Class I glutamine amidotransferase-like"/>
    <property type="match status" value="1"/>
</dbReference>
<dbReference type="InterPro" id="IPR029062">
    <property type="entry name" value="Class_I_gatase-like"/>
</dbReference>
<dbReference type="EMBL" id="JAINUG010000056">
    <property type="protein sequence ID" value="KAJ8403754.1"/>
    <property type="molecule type" value="Genomic_DNA"/>
</dbReference>
<name>A0AAD7WPN4_9TELE</name>
<reference evidence="3" key="1">
    <citation type="journal article" date="2023" name="Science">
        <title>Genome structures resolve the early diversification of teleost fishes.</title>
        <authorList>
            <person name="Parey E."/>
            <person name="Louis A."/>
            <person name="Montfort J."/>
            <person name="Bouchez O."/>
            <person name="Roques C."/>
            <person name="Iampietro C."/>
            <person name="Lluch J."/>
            <person name="Castinel A."/>
            <person name="Donnadieu C."/>
            <person name="Desvignes T."/>
            <person name="Floi Bucao C."/>
            <person name="Jouanno E."/>
            <person name="Wen M."/>
            <person name="Mejri S."/>
            <person name="Dirks R."/>
            <person name="Jansen H."/>
            <person name="Henkel C."/>
            <person name="Chen W.J."/>
            <person name="Zahm M."/>
            <person name="Cabau C."/>
            <person name="Klopp C."/>
            <person name="Thompson A.W."/>
            <person name="Robinson-Rechavi M."/>
            <person name="Braasch I."/>
            <person name="Lecointre G."/>
            <person name="Bobe J."/>
            <person name="Postlethwait J.H."/>
            <person name="Berthelot C."/>
            <person name="Roest Crollius H."/>
            <person name="Guiguen Y."/>
        </authorList>
    </citation>
    <scope>NUCLEOTIDE SEQUENCE</scope>
    <source>
        <strain evidence="3">NC1722</strain>
    </source>
</reference>
<dbReference type="Pfam" id="PF13402">
    <property type="entry name" value="Peptidase_M60"/>
    <property type="match status" value="2"/>
</dbReference>
<dbReference type="InterPro" id="IPR042279">
    <property type="entry name" value="Pep_M60_3"/>
</dbReference>
<evidence type="ECO:0000313" key="4">
    <source>
        <dbReference type="Proteomes" id="UP001221898"/>
    </source>
</evidence>
<feature type="domain" description="Peptidase M60" evidence="2">
    <location>
        <begin position="568"/>
        <end position="843"/>
    </location>
</feature>
<dbReference type="GO" id="GO:0005886">
    <property type="term" value="C:plasma membrane"/>
    <property type="evidence" value="ECO:0007669"/>
    <property type="project" value="TreeGrafter"/>
</dbReference>
<dbReference type="PANTHER" id="PTHR15730">
    <property type="entry name" value="EXPERIMENTAL AUTOIMMUNE PROSTATITIS ANTIGEN 2-RELATED"/>
    <property type="match status" value="1"/>
</dbReference>
<keyword evidence="4" id="KW-1185">Reference proteome</keyword>
<dbReference type="Gene3D" id="1.10.390.30">
    <property type="entry name" value="Peptidase M60, enhancin-like domain 3"/>
    <property type="match status" value="1"/>
</dbReference>
<protein>
    <recommendedName>
        <fullName evidence="2">Peptidase M60 domain-containing protein</fullName>
    </recommendedName>
</protein>
<evidence type="ECO:0000256" key="1">
    <source>
        <dbReference type="ARBA" id="ARBA00009770"/>
    </source>
</evidence>
<dbReference type="InterPro" id="IPR051244">
    <property type="entry name" value="TCAF"/>
</dbReference>
<dbReference type="SMART" id="SM01276">
    <property type="entry name" value="M60-like"/>
    <property type="match status" value="1"/>
</dbReference>
<dbReference type="AlphaFoldDB" id="A0AAD7WPN4"/>
<dbReference type="GO" id="GO:0044325">
    <property type="term" value="F:transmembrane transporter binding"/>
    <property type="evidence" value="ECO:0007669"/>
    <property type="project" value="TreeGrafter"/>
</dbReference>
<gene>
    <name evidence="3" type="ORF">AAFF_G00346220</name>
</gene>
<evidence type="ECO:0000313" key="3">
    <source>
        <dbReference type="EMBL" id="KAJ8403754.1"/>
    </source>
</evidence>
<proteinExistence type="inferred from homology"/>